<sequence>MLKKLSIDELEVGMYVKDIILKDTNHKVKNQGSVNSPRTIELLKKQGVVHVVIECDPNQTEDSDKIEQQTADNAPTEEEPQTSLNEELAHSCKLYDQATENVRELFLNSSIGKPLSPDSMAILADEITASILRNEHAITILTRIRQKSNYQWEHAINCAVLICGFALYLGLKTNTVKEMTLGALLHDIGSAKVPKAILTKNDALTANEMSVVKKHVLWGVELAKREGFTSPIIVDMLVNHHERVDGSGYPRGIANNKLTKLSRITAIVDVYDAMTGEKNYRKGQLPQAVLRHLLKNKEKFDADLVQQFIKYLGIHPVGSLVKLSNEKLAIVMEGNRIEPLKPKIKVIYNLKFNRYTKPSDHDLTEEEFGIVSAELASDYQINLNKVLKDIVN</sequence>
<evidence type="ECO:0000313" key="3">
    <source>
        <dbReference type="EMBL" id="GLX79698.1"/>
    </source>
</evidence>
<evidence type="ECO:0000313" key="4">
    <source>
        <dbReference type="Proteomes" id="UP001157186"/>
    </source>
</evidence>
<dbReference type="InterPro" id="IPR021812">
    <property type="entry name" value="DUF3391"/>
</dbReference>
<evidence type="ECO:0000259" key="2">
    <source>
        <dbReference type="PROSITE" id="PS51832"/>
    </source>
</evidence>
<dbReference type="Pfam" id="PF11871">
    <property type="entry name" value="DUF3391"/>
    <property type="match status" value="1"/>
</dbReference>
<proteinExistence type="predicted"/>
<dbReference type="InterPro" id="IPR037522">
    <property type="entry name" value="HD_GYP_dom"/>
</dbReference>
<dbReference type="Pfam" id="PF13487">
    <property type="entry name" value="HD_5"/>
    <property type="match status" value="1"/>
</dbReference>
<dbReference type="PANTHER" id="PTHR43155">
    <property type="entry name" value="CYCLIC DI-GMP PHOSPHODIESTERASE PA4108-RELATED"/>
    <property type="match status" value="1"/>
</dbReference>
<feature type="region of interest" description="Disordered" evidence="1">
    <location>
        <begin position="59"/>
        <end position="86"/>
    </location>
</feature>
<keyword evidence="4" id="KW-1185">Reference proteome</keyword>
<dbReference type="InterPro" id="IPR003607">
    <property type="entry name" value="HD/PDEase_dom"/>
</dbReference>
<dbReference type="SUPFAM" id="SSF109604">
    <property type="entry name" value="HD-domain/PDEase-like"/>
    <property type="match status" value="1"/>
</dbReference>
<organism evidence="3 4">
    <name type="scientific">Thalassotalea insulae</name>
    <dbReference type="NCBI Taxonomy" id="2056778"/>
    <lineage>
        <taxon>Bacteria</taxon>
        <taxon>Pseudomonadati</taxon>
        <taxon>Pseudomonadota</taxon>
        <taxon>Gammaproteobacteria</taxon>
        <taxon>Alteromonadales</taxon>
        <taxon>Colwelliaceae</taxon>
        <taxon>Thalassotalea</taxon>
    </lineage>
</organism>
<reference evidence="3 4" key="1">
    <citation type="submission" date="2023-03" db="EMBL/GenBank/DDBJ databases">
        <title>Draft genome sequence of Thalassotalea insulae KCTC 62186T.</title>
        <authorList>
            <person name="Sawabe T."/>
        </authorList>
    </citation>
    <scope>NUCLEOTIDE SEQUENCE [LARGE SCALE GENOMIC DNA]</scope>
    <source>
        <strain evidence="3 4">KCTC 62186</strain>
    </source>
</reference>
<dbReference type="Proteomes" id="UP001157186">
    <property type="component" value="Unassembled WGS sequence"/>
</dbReference>
<dbReference type="Gene3D" id="1.10.3210.10">
    <property type="entry name" value="Hypothetical protein af1432"/>
    <property type="match status" value="1"/>
</dbReference>
<dbReference type="PROSITE" id="PS51832">
    <property type="entry name" value="HD_GYP"/>
    <property type="match status" value="1"/>
</dbReference>
<dbReference type="PANTHER" id="PTHR43155:SF2">
    <property type="entry name" value="CYCLIC DI-GMP PHOSPHODIESTERASE PA4108"/>
    <property type="match status" value="1"/>
</dbReference>
<comment type="caution">
    <text evidence="3">The sequence shown here is derived from an EMBL/GenBank/DDBJ whole genome shotgun (WGS) entry which is preliminary data.</text>
</comment>
<dbReference type="RefSeq" id="WP_284245626.1">
    <property type="nucleotide sequence ID" value="NZ_BSST01000001.1"/>
</dbReference>
<evidence type="ECO:0000256" key="1">
    <source>
        <dbReference type="SAM" id="MobiDB-lite"/>
    </source>
</evidence>
<dbReference type="CDD" id="cd00077">
    <property type="entry name" value="HDc"/>
    <property type="match status" value="1"/>
</dbReference>
<dbReference type="EMBL" id="BSST01000001">
    <property type="protein sequence ID" value="GLX79698.1"/>
    <property type="molecule type" value="Genomic_DNA"/>
</dbReference>
<gene>
    <name evidence="3" type="ORF">tinsulaeT_30380</name>
</gene>
<protein>
    <submittedName>
        <fullName evidence="3">Phosphodiesterase</fullName>
    </submittedName>
</protein>
<name>A0ABQ6GUT6_9GAMM</name>
<feature type="domain" description="HD-GYP" evidence="2">
    <location>
        <begin position="129"/>
        <end position="324"/>
    </location>
</feature>
<dbReference type="SMART" id="SM00471">
    <property type="entry name" value="HDc"/>
    <property type="match status" value="1"/>
</dbReference>
<accession>A0ABQ6GUT6</accession>